<proteinExistence type="predicted"/>
<organism evidence="2">
    <name type="scientific">candidate division WOR-3 bacterium</name>
    <dbReference type="NCBI Taxonomy" id="2052148"/>
    <lineage>
        <taxon>Bacteria</taxon>
        <taxon>Bacteria division WOR-3</taxon>
    </lineage>
</organism>
<keyword evidence="1" id="KW-0732">Signal</keyword>
<evidence type="ECO:0000313" key="2">
    <source>
        <dbReference type="EMBL" id="HDM90405.1"/>
    </source>
</evidence>
<accession>A0A7C0XB02</accession>
<feature type="signal peptide" evidence="1">
    <location>
        <begin position="1"/>
        <end position="18"/>
    </location>
</feature>
<sequence length="505" mass="54200">MKKIAVIGLLLMVGFSSAQGVYEFSLVNTSPQSALFFLEPGSQDPSRAKGIFGLFSNPASMGFLHHYEGALAFGIGSKSKFSFQYTAVESTEDQGAIRLPIDFYYKEKGGLNFVGAGYSFGPLGVGIGVVQGDYAGLDLNIKGKTALDLDYQIEDTIYYDYDQDTAVIPVTWNLTVRCSLDVTGTGKGGISSTPIMLGVGMGFGSFGVGIGLKHYKFSGDLNSHISGVTRTRAIIMGIPHSGWQGSISADAGLRDTLLMNEFGADLSGGRTAFLVGALLDLRVVKIGLSFEKGFSSRIKDINVGYTVINISGEPEYAGIDSIVLNEDSLRAGRAVGNAYVSYSDFKKDTTINEISGQLKIPGYSEVRLGLGFPFFNFYGGAILPSGNKEIGAFYLGTMTSFPLQMVTLRFGTHNRFDYAKDGAGKLIPYRFSSNLGIGATLKTSLGFLGKNFGFPAEFSLGIRTSLLPLLSSIISSEIEDEDIENFKRANLLSGTGFNLGIRVYM</sequence>
<dbReference type="AlphaFoldDB" id="A0A7C0XB02"/>
<evidence type="ECO:0008006" key="3">
    <source>
        <dbReference type="Google" id="ProtNLM"/>
    </source>
</evidence>
<protein>
    <recommendedName>
        <fullName evidence="3">DUF5723 domain-containing protein</fullName>
    </recommendedName>
</protein>
<comment type="caution">
    <text evidence="2">The sequence shown here is derived from an EMBL/GenBank/DDBJ whole genome shotgun (WGS) entry which is preliminary data.</text>
</comment>
<evidence type="ECO:0000256" key="1">
    <source>
        <dbReference type="SAM" id="SignalP"/>
    </source>
</evidence>
<gene>
    <name evidence="2" type="ORF">ENG67_04260</name>
</gene>
<name>A0A7C0XB02_UNCW3</name>
<reference evidence="2" key="1">
    <citation type="journal article" date="2020" name="mSystems">
        <title>Genome- and Community-Level Interaction Insights into Carbon Utilization and Element Cycling Functions of Hydrothermarchaeota in Hydrothermal Sediment.</title>
        <authorList>
            <person name="Zhou Z."/>
            <person name="Liu Y."/>
            <person name="Xu W."/>
            <person name="Pan J."/>
            <person name="Luo Z.H."/>
            <person name="Li M."/>
        </authorList>
    </citation>
    <scope>NUCLEOTIDE SEQUENCE [LARGE SCALE GENOMIC DNA]</scope>
    <source>
        <strain evidence="2">HyVt-237</strain>
    </source>
</reference>
<dbReference type="EMBL" id="DRBW01000168">
    <property type="protein sequence ID" value="HDM90405.1"/>
    <property type="molecule type" value="Genomic_DNA"/>
</dbReference>
<dbReference type="Proteomes" id="UP000885931">
    <property type="component" value="Unassembled WGS sequence"/>
</dbReference>
<feature type="chain" id="PRO_5027743641" description="DUF5723 domain-containing protein" evidence="1">
    <location>
        <begin position="19"/>
        <end position="505"/>
    </location>
</feature>